<dbReference type="OrthoDB" id="6379513at2759"/>
<dbReference type="InterPro" id="IPR027806">
    <property type="entry name" value="HARBI1_dom"/>
</dbReference>
<gene>
    <name evidence="4" type="ORF">APZ42_014049</name>
</gene>
<protein>
    <submittedName>
        <fullName evidence="4">Nuclease HARBI1-like protein</fullName>
    </submittedName>
</protein>
<evidence type="ECO:0000259" key="3">
    <source>
        <dbReference type="Pfam" id="PF13359"/>
    </source>
</evidence>
<comment type="cofactor">
    <cofactor evidence="1">
        <name>a divalent metal cation</name>
        <dbReference type="ChEBI" id="CHEBI:60240"/>
    </cofactor>
</comment>
<organism evidence="4 5">
    <name type="scientific">Daphnia magna</name>
    <dbReference type="NCBI Taxonomy" id="35525"/>
    <lineage>
        <taxon>Eukaryota</taxon>
        <taxon>Metazoa</taxon>
        <taxon>Ecdysozoa</taxon>
        <taxon>Arthropoda</taxon>
        <taxon>Crustacea</taxon>
        <taxon>Branchiopoda</taxon>
        <taxon>Diplostraca</taxon>
        <taxon>Cladocera</taxon>
        <taxon>Anomopoda</taxon>
        <taxon>Daphniidae</taxon>
        <taxon>Daphnia</taxon>
    </lineage>
</organism>
<reference evidence="4 5" key="1">
    <citation type="submission" date="2016-03" db="EMBL/GenBank/DDBJ databases">
        <title>EvidentialGene: Evidence-directed Construction of Genes on Genomes.</title>
        <authorList>
            <person name="Gilbert D.G."/>
            <person name="Choi J.-H."/>
            <person name="Mockaitis K."/>
            <person name="Colbourne J."/>
            <person name="Pfrender M."/>
        </authorList>
    </citation>
    <scope>NUCLEOTIDE SEQUENCE [LARGE SCALE GENOMIC DNA]</scope>
    <source>
        <strain evidence="4 5">Xinb3</strain>
        <tissue evidence="4">Complete organism</tissue>
    </source>
</reference>
<feature type="domain" description="DDE Tnp4" evidence="3">
    <location>
        <begin position="168"/>
        <end position="301"/>
    </location>
</feature>
<evidence type="ECO:0000256" key="2">
    <source>
        <dbReference type="ARBA" id="ARBA00022723"/>
    </source>
</evidence>
<dbReference type="EMBL" id="LRGB01000367">
    <property type="protein sequence ID" value="KZS19517.1"/>
    <property type="molecule type" value="Genomic_DNA"/>
</dbReference>
<evidence type="ECO:0000256" key="1">
    <source>
        <dbReference type="ARBA" id="ARBA00001968"/>
    </source>
</evidence>
<keyword evidence="2" id="KW-0479">Metal-binding</keyword>
<accession>A0A162QAM5</accession>
<name>A0A162QAM5_9CRUS</name>
<dbReference type="STRING" id="35525.A0A162QAM5"/>
<comment type="caution">
    <text evidence="4">The sequence shown here is derived from an EMBL/GenBank/DDBJ whole genome shotgun (WGS) entry which is preliminary data.</text>
</comment>
<proteinExistence type="predicted"/>
<dbReference type="Pfam" id="PF13359">
    <property type="entry name" value="DDE_Tnp_4"/>
    <property type="match status" value="1"/>
</dbReference>
<dbReference type="GO" id="GO:0046872">
    <property type="term" value="F:metal ion binding"/>
    <property type="evidence" value="ECO:0007669"/>
    <property type="project" value="UniProtKB-KW"/>
</dbReference>
<dbReference type="AlphaFoldDB" id="A0A162QAM5"/>
<evidence type="ECO:0000313" key="4">
    <source>
        <dbReference type="EMBL" id="KZS19517.1"/>
    </source>
</evidence>
<keyword evidence="5" id="KW-1185">Reference proteome</keyword>
<dbReference type="Proteomes" id="UP000076858">
    <property type="component" value="Unassembled WGS sequence"/>
</dbReference>
<sequence>MTYSVIFQYYPNMEKSRKNLFIALVASNYLLEAKDLNLSSSREDEDDGIFIAAFACLVPECHPRKIGYLNVVSLYSDVDFLRNFRVTRATFGLLLHYLRVVNFRSNVVYYGGSHFMPIPEMLLITFSVFVKPGSLQADPIYLPRRSELKSTAAKIIEMSQFLGIVGAVDGCHIVSHPKAEKEMAYRNYKKFHSFVLMAIVNADRTFSYIITENNELFNSRRYNLIDDSAFVLKPYMLVPYKQTPAGLSPLQKTFKKRLSSSRRIVENNFADVKNRTRRCQNIDVSIDHAVNIVVTSCVIHNICIRNGDLNQNLHDNEPLHCNVNPSLTANNDNNPAGNAKR</sequence>
<evidence type="ECO:0000313" key="5">
    <source>
        <dbReference type="Proteomes" id="UP000076858"/>
    </source>
</evidence>